<dbReference type="Pfam" id="PF11013">
    <property type="entry name" value="DUF2851"/>
    <property type="match status" value="1"/>
</dbReference>
<dbReference type="EMBL" id="JAPFQP010000001">
    <property type="protein sequence ID" value="MCX2719318.1"/>
    <property type="molecule type" value="Genomic_DNA"/>
</dbReference>
<protein>
    <submittedName>
        <fullName evidence="1">DUF2851 family protein</fullName>
    </submittedName>
</protein>
<evidence type="ECO:0000313" key="2">
    <source>
        <dbReference type="Proteomes" id="UP001207116"/>
    </source>
</evidence>
<proteinExistence type="predicted"/>
<sequence length="426" mass="48739">MQESLLHILWEHQKLPYTGLVLITGEELQIWDPGIHNSNAGPDFLNARIVIAGILWAGHVELHFRSSHWNLHGHSTDPNYQNVILHVVWEDDKPVLGYHGRPMATLQLRDFVSKDTLAAIWDMQSLTSGFRINCQQDHHAVPIIIKEDWWYSLYRERLLHKANELRTWLAVSSNNWERVLFISLLKGFGLHVNGAAFLSLALKLDYSIVKKLGHDQLQLEALFMGMSGLIEAASKSDSYIGELQLAFQYQCTRFTLNRTGILQPVFLRLRPSNFPTIRLSQLSVLIVSQPRLFGKLISTFNRNQLHKLLSVSASSYWETHYTFGNLSKRKPRKVSAVFMDLLIINSLIPVQFTYAHAMGRNIWPQLRSLLESIPPENNHVLGNLSRLGMPPINALQSQALLQKYEHYCAKNHCLDCAIGRYLLKGI</sequence>
<dbReference type="RefSeq" id="WP_266011861.1">
    <property type="nucleotide sequence ID" value="NZ_JAPFQP010000001.1"/>
</dbReference>
<evidence type="ECO:0000313" key="1">
    <source>
        <dbReference type="EMBL" id="MCX2719318.1"/>
    </source>
</evidence>
<dbReference type="Proteomes" id="UP001207116">
    <property type="component" value="Unassembled WGS sequence"/>
</dbReference>
<dbReference type="InterPro" id="IPR021272">
    <property type="entry name" value="DUF2851"/>
</dbReference>
<name>A0AAE3MLE5_9FLAO</name>
<dbReference type="AlphaFoldDB" id="A0AAE3MLE5"/>
<organism evidence="1 2">
    <name type="scientific">Lentiprolixibacter aurantiacus</name>
    <dbReference type="NCBI Taxonomy" id="2993939"/>
    <lineage>
        <taxon>Bacteria</taxon>
        <taxon>Pseudomonadati</taxon>
        <taxon>Bacteroidota</taxon>
        <taxon>Flavobacteriia</taxon>
        <taxon>Flavobacteriales</taxon>
        <taxon>Flavobacteriaceae</taxon>
        <taxon>Lentiprolixibacter</taxon>
    </lineage>
</organism>
<gene>
    <name evidence="1" type="ORF">OO016_06860</name>
</gene>
<reference evidence="1" key="1">
    <citation type="submission" date="2022-11" db="EMBL/GenBank/DDBJ databases">
        <title>The characterization of three novel Bacteroidetes species and genomic analysis of their roles in tidal elemental geochemical cycles.</title>
        <authorList>
            <person name="Ma K.-J."/>
        </authorList>
    </citation>
    <scope>NUCLEOTIDE SEQUENCE</scope>
    <source>
        <strain evidence="1">M415</strain>
    </source>
</reference>
<accession>A0AAE3MLE5</accession>
<comment type="caution">
    <text evidence="1">The sequence shown here is derived from an EMBL/GenBank/DDBJ whole genome shotgun (WGS) entry which is preliminary data.</text>
</comment>
<keyword evidence="2" id="KW-1185">Reference proteome</keyword>